<protein>
    <recommendedName>
        <fullName evidence="2">Ethylene insensitive 3-like DNA-binding domain-containing protein</fullName>
    </recommendedName>
</protein>
<feature type="compositionally biased region" description="Polar residues" evidence="1">
    <location>
        <begin position="16"/>
        <end position="26"/>
    </location>
</feature>
<dbReference type="OrthoDB" id="2017676at2759"/>
<accession>A0A9D5D8N0</accession>
<feature type="domain" description="Ethylene insensitive 3-like DNA-binding" evidence="2">
    <location>
        <begin position="1"/>
        <end position="68"/>
    </location>
</feature>
<name>A0A9D5D8N0_9LILI</name>
<evidence type="ECO:0000313" key="3">
    <source>
        <dbReference type="EMBL" id="KAJ0987365.1"/>
    </source>
</evidence>
<evidence type="ECO:0000259" key="2">
    <source>
        <dbReference type="Pfam" id="PF04873"/>
    </source>
</evidence>
<keyword evidence="4" id="KW-1185">Reference proteome</keyword>
<dbReference type="GO" id="GO:0003700">
    <property type="term" value="F:DNA-binding transcription factor activity"/>
    <property type="evidence" value="ECO:0007669"/>
    <property type="project" value="InterPro"/>
</dbReference>
<gene>
    <name evidence="3" type="ORF">J5N97_005721</name>
</gene>
<dbReference type="GO" id="GO:0003677">
    <property type="term" value="F:DNA binding"/>
    <property type="evidence" value="ECO:0007669"/>
    <property type="project" value="TreeGrafter"/>
</dbReference>
<dbReference type="Proteomes" id="UP001085076">
    <property type="component" value="Miscellaneous, Linkage group lg01"/>
</dbReference>
<organism evidence="3 4">
    <name type="scientific">Dioscorea zingiberensis</name>
    <dbReference type="NCBI Taxonomy" id="325984"/>
    <lineage>
        <taxon>Eukaryota</taxon>
        <taxon>Viridiplantae</taxon>
        <taxon>Streptophyta</taxon>
        <taxon>Embryophyta</taxon>
        <taxon>Tracheophyta</taxon>
        <taxon>Spermatophyta</taxon>
        <taxon>Magnoliopsida</taxon>
        <taxon>Liliopsida</taxon>
        <taxon>Dioscoreales</taxon>
        <taxon>Dioscoreaceae</taxon>
        <taxon>Dioscorea</taxon>
    </lineage>
</organism>
<dbReference type="InterPro" id="IPR006957">
    <property type="entry name" value="EIN3"/>
</dbReference>
<proteinExistence type="predicted"/>
<evidence type="ECO:0000256" key="1">
    <source>
        <dbReference type="SAM" id="MobiDB-lite"/>
    </source>
</evidence>
<evidence type="ECO:0000313" key="4">
    <source>
        <dbReference type="Proteomes" id="UP001085076"/>
    </source>
</evidence>
<dbReference type="PANTHER" id="PTHR33305">
    <property type="entry name" value="ETHYLENE INSENSITIVE 3-LIKE 2 PROTEIN"/>
    <property type="match status" value="1"/>
</dbReference>
<reference evidence="3" key="2">
    <citation type="journal article" date="2022" name="Hortic Res">
        <title>The genome of Dioscorea zingiberensis sheds light on the biosynthesis, origin and evolution of the medicinally important diosgenin saponins.</title>
        <authorList>
            <person name="Li Y."/>
            <person name="Tan C."/>
            <person name="Li Z."/>
            <person name="Guo J."/>
            <person name="Li S."/>
            <person name="Chen X."/>
            <person name="Wang C."/>
            <person name="Dai X."/>
            <person name="Yang H."/>
            <person name="Song W."/>
            <person name="Hou L."/>
            <person name="Xu J."/>
            <person name="Tong Z."/>
            <person name="Xu A."/>
            <person name="Yuan X."/>
            <person name="Wang W."/>
            <person name="Yang Q."/>
            <person name="Chen L."/>
            <person name="Sun Z."/>
            <person name="Wang K."/>
            <person name="Pan B."/>
            <person name="Chen J."/>
            <person name="Bao Y."/>
            <person name="Liu F."/>
            <person name="Qi X."/>
            <person name="Gang D.R."/>
            <person name="Wen J."/>
            <person name="Li J."/>
        </authorList>
    </citation>
    <scope>NUCLEOTIDE SEQUENCE</scope>
    <source>
        <strain evidence="3">Dzin_1.0</strain>
    </source>
</reference>
<dbReference type="PANTHER" id="PTHR33305:SF29">
    <property type="entry name" value="ETHYLENE INSENSITIVE 3-LIKE 5 PROTEIN"/>
    <property type="match status" value="1"/>
</dbReference>
<sequence length="88" mass="10047">MWRDRVPLKKLKEKNQVSGQESSSSHGAMKQSMAEEQSRRKMSRAQDAILGYMVKIMEPCKAKGFVYRNAAYSGAGGCRCRGFRWRRG</sequence>
<dbReference type="InterPro" id="IPR047091">
    <property type="entry name" value="EIN3-like_DNA-bd"/>
</dbReference>
<dbReference type="EMBL" id="JAGGNH010000001">
    <property type="protein sequence ID" value="KAJ0987365.1"/>
    <property type="molecule type" value="Genomic_DNA"/>
</dbReference>
<feature type="region of interest" description="Disordered" evidence="1">
    <location>
        <begin position="1"/>
        <end position="42"/>
    </location>
</feature>
<dbReference type="Pfam" id="PF04873">
    <property type="entry name" value="EIN3_DNA-bd"/>
    <property type="match status" value="1"/>
</dbReference>
<comment type="caution">
    <text evidence="3">The sequence shown here is derived from an EMBL/GenBank/DDBJ whole genome shotgun (WGS) entry which is preliminary data.</text>
</comment>
<reference evidence="3" key="1">
    <citation type="submission" date="2021-03" db="EMBL/GenBank/DDBJ databases">
        <authorList>
            <person name="Li Z."/>
            <person name="Yang C."/>
        </authorList>
    </citation>
    <scope>NUCLEOTIDE SEQUENCE</scope>
    <source>
        <strain evidence="3">Dzin_1.0</strain>
        <tissue evidence="3">Leaf</tissue>
    </source>
</reference>
<dbReference type="AlphaFoldDB" id="A0A9D5D8N0"/>
<dbReference type="GO" id="GO:0005634">
    <property type="term" value="C:nucleus"/>
    <property type="evidence" value="ECO:0007669"/>
    <property type="project" value="InterPro"/>
</dbReference>